<dbReference type="Gene3D" id="3.80.10.10">
    <property type="entry name" value="Ribonuclease Inhibitor"/>
    <property type="match status" value="2"/>
</dbReference>
<accession>A0A2G2XWC2</accession>
<dbReference type="Proteomes" id="UP000222542">
    <property type="component" value="Unassembled WGS sequence"/>
</dbReference>
<keyword evidence="1" id="KW-0611">Plant defense</keyword>
<dbReference type="AlphaFoldDB" id="A0A2G2XWC2"/>
<evidence type="ECO:0000313" key="3">
    <source>
        <dbReference type="Proteomes" id="UP000222542"/>
    </source>
</evidence>
<protein>
    <recommendedName>
        <fullName evidence="4">Disease resistance protein At3g14460</fullName>
    </recommendedName>
</protein>
<sequence>MKQIDRLYISDCNSLTSLPICTLPSTLKTISIHRCWKLKLEAPHGSKMNSNMFLEELTLDECDSISSPELVPRARNFYVESCQNLTRFLIPNGTERLSLWYCENLKILSVACGTQMMSLNILPSLKELRLSRCPEIESFPDGGLPFNLQLLEISYCEKLVNGRKEWRLQTLPSLRELEIRHDGSDEEIVGGENWEMPCSIQRLTIDNLKTFSSQVLKSLTSLEYLSTYDLPQIQSLLEQGLPSSLSELHLGGHGELHSLPTEGLQQLTSLQSLEIRNCHQLHSLPESVLPSSLSELTIEGCANLQSLPESALPSSLSELTIWNCPNLQSLPESGFPSSLSKLYIDDCPLLEPLIKFDNGAYWPKFAHIPEIYTCISIGDHECLC</sequence>
<organism evidence="2 3">
    <name type="scientific">Capsicum annuum</name>
    <name type="common">Capsicum pepper</name>
    <dbReference type="NCBI Taxonomy" id="4072"/>
    <lineage>
        <taxon>Eukaryota</taxon>
        <taxon>Viridiplantae</taxon>
        <taxon>Streptophyta</taxon>
        <taxon>Embryophyta</taxon>
        <taxon>Tracheophyta</taxon>
        <taxon>Spermatophyta</taxon>
        <taxon>Magnoliopsida</taxon>
        <taxon>eudicotyledons</taxon>
        <taxon>Gunneridae</taxon>
        <taxon>Pentapetalae</taxon>
        <taxon>asterids</taxon>
        <taxon>lamiids</taxon>
        <taxon>Solanales</taxon>
        <taxon>Solanaceae</taxon>
        <taxon>Solanoideae</taxon>
        <taxon>Capsiceae</taxon>
        <taxon>Capsicum</taxon>
    </lineage>
</organism>
<dbReference type="InterPro" id="IPR032675">
    <property type="entry name" value="LRR_dom_sf"/>
</dbReference>
<dbReference type="PANTHER" id="PTHR36766">
    <property type="entry name" value="PLANT BROAD-SPECTRUM MILDEW RESISTANCE PROTEIN RPW8"/>
    <property type="match status" value="1"/>
</dbReference>
<evidence type="ECO:0008006" key="4">
    <source>
        <dbReference type="Google" id="ProtNLM"/>
    </source>
</evidence>
<name>A0A2G2XWC2_CAPAN</name>
<dbReference type="SUPFAM" id="SSF52058">
    <property type="entry name" value="L domain-like"/>
    <property type="match status" value="1"/>
</dbReference>
<comment type="caution">
    <text evidence="2">The sequence shown here is derived from an EMBL/GenBank/DDBJ whole genome shotgun (WGS) entry which is preliminary data.</text>
</comment>
<dbReference type="Gramene" id="PHT61760">
    <property type="protein sequence ID" value="PHT61760"/>
    <property type="gene ID" value="T459_34391"/>
</dbReference>
<reference evidence="2 3" key="2">
    <citation type="journal article" date="2017" name="Genome Biol.">
        <title>New reference genome sequences of hot pepper reveal the massive evolution of plant disease-resistance genes by retroduplication.</title>
        <authorList>
            <person name="Kim S."/>
            <person name="Park J."/>
            <person name="Yeom S.I."/>
            <person name="Kim Y.M."/>
            <person name="Seo E."/>
            <person name="Kim K.T."/>
            <person name="Kim M.S."/>
            <person name="Lee J.M."/>
            <person name="Cheong K."/>
            <person name="Shin H.S."/>
            <person name="Kim S.B."/>
            <person name="Han K."/>
            <person name="Lee J."/>
            <person name="Park M."/>
            <person name="Lee H.A."/>
            <person name="Lee H.Y."/>
            <person name="Lee Y."/>
            <person name="Oh S."/>
            <person name="Lee J.H."/>
            <person name="Choi E."/>
            <person name="Choi E."/>
            <person name="Lee S.E."/>
            <person name="Jeon J."/>
            <person name="Kim H."/>
            <person name="Choi G."/>
            <person name="Song H."/>
            <person name="Lee J."/>
            <person name="Lee S.C."/>
            <person name="Kwon J.K."/>
            <person name="Lee H.Y."/>
            <person name="Koo N."/>
            <person name="Hong Y."/>
            <person name="Kim R.W."/>
            <person name="Kang W.H."/>
            <person name="Huh J.H."/>
            <person name="Kang B.C."/>
            <person name="Yang T.J."/>
            <person name="Lee Y.H."/>
            <person name="Bennetzen J.L."/>
            <person name="Choi D."/>
        </authorList>
    </citation>
    <scope>NUCLEOTIDE SEQUENCE [LARGE SCALE GENOMIC DNA]</scope>
    <source>
        <strain evidence="3">cv. CM334</strain>
    </source>
</reference>
<keyword evidence="3" id="KW-1185">Reference proteome</keyword>
<dbReference type="PANTHER" id="PTHR36766:SF70">
    <property type="entry name" value="DISEASE RESISTANCE PROTEIN RGA4"/>
    <property type="match status" value="1"/>
</dbReference>
<dbReference type="OMA" id="NIERCEN"/>
<dbReference type="EMBL" id="AYRZ02000120">
    <property type="protein sequence ID" value="PHT61760.1"/>
    <property type="molecule type" value="Genomic_DNA"/>
</dbReference>
<evidence type="ECO:0000313" key="2">
    <source>
        <dbReference type="EMBL" id="PHT61760.1"/>
    </source>
</evidence>
<evidence type="ECO:0000256" key="1">
    <source>
        <dbReference type="ARBA" id="ARBA00022821"/>
    </source>
</evidence>
<dbReference type="GO" id="GO:0006952">
    <property type="term" value="P:defense response"/>
    <property type="evidence" value="ECO:0007669"/>
    <property type="project" value="UniProtKB-KW"/>
</dbReference>
<proteinExistence type="predicted"/>
<dbReference type="SUPFAM" id="SSF52047">
    <property type="entry name" value="RNI-like"/>
    <property type="match status" value="1"/>
</dbReference>
<reference evidence="2 3" key="1">
    <citation type="journal article" date="2014" name="Nat. Genet.">
        <title>Genome sequence of the hot pepper provides insights into the evolution of pungency in Capsicum species.</title>
        <authorList>
            <person name="Kim S."/>
            <person name="Park M."/>
            <person name="Yeom S.I."/>
            <person name="Kim Y.M."/>
            <person name="Lee J.M."/>
            <person name="Lee H.A."/>
            <person name="Seo E."/>
            <person name="Choi J."/>
            <person name="Cheong K."/>
            <person name="Kim K.T."/>
            <person name="Jung K."/>
            <person name="Lee G.W."/>
            <person name="Oh S.K."/>
            <person name="Bae C."/>
            <person name="Kim S.B."/>
            <person name="Lee H.Y."/>
            <person name="Kim S.Y."/>
            <person name="Kim M.S."/>
            <person name="Kang B.C."/>
            <person name="Jo Y.D."/>
            <person name="Yang H.B."/>
            <person name="Jeong H.J."/>
            <person name="Kang W.H."/>
            <person name="Kwon J.K."/>
            <person name="Shin C."/>
            <person name="Lim J.Y."/>
            <person name="Park J.H."/>
            <person name="Huh J.H."/>
            <person name="Kim J.S."/>
            <person name="Kim B.D."/>
            <person name="Cohen O."/>
            <person name="Paran I."/>
            <person name="Suh M.C."/>
            <person name="Lee S.B."/>
            <person name="Kim Y.K."/>
            <person name="Shin Y."/>
            <person name="Noh S.J."/>
            <person name="Park J."/>
            <person name="Seo Y.S."/>
            <person name="Kwon S.Y."/>
            <person name="Kim H.A."/>
            <person name="Park J.M."/>
            <person name="Kim H.J."/>
            <person name="Choi S.B."/>
            <person name="Bosland P.W."/>
            <person name="Reeves G."/>
            <person name="Jo S.H."/>
            <person name="Lee B.W."/>
            <person name="Cho H.T."/>
            <person name="Choi H.S."/>
            <person name="Lee M.S."/>
            <person name="Yu Y."/>
            <person name="Do Choi Y."/>
            <person name="Park B.S."/>
            <person name="van Deynze A."/>
            <person name="Ashrafi H."/>
            <person name="Hill T."/>
            <person name="Kim W.T."/>
            <person name="Pai H.S."/>
            <person name="Ahn H.K."/>
            <person name="Yeam I."/>
            <person name="Giovannoni J.J."/>
            <person name="Rose J.K."/>
            <person name="Sorensen I."/>
            <person name="Lee S.J."/>
            <person name="Kim R.W."/>
            <person name="Choi I.Y."/>
            <person name="Choi B.S."/>
            <person name="Lim J.S."/>
            <person name="Lee Y.H."/>
            <person name="Choi D."/>
        </authorList>
    </citation>
    <scope>NUCLEOTIDE SEQUENCE [LARGE SCALE GENOMIC DNA]</scope>
    <source>
        <strain evidence="3">cv. CM334</strain>
    </source>
</reference>
<gene>
    <name evidence="2" type="ORF">T459_34391</name>
</gene>